<evidence type="ECO:0000313" key="2">
    <source>
        <dbReference type="EMBL" id="OQO05183.1"/>
    </source>
</evidence>
<feature type="compositionally biased region" description="Basic and acidic residues" evidence="1">
    <location>
        <begin position="398"/>
        <end position="407"/>
    </location>
</feature>
<dbReference type="AlphaFoldDB" id="A0A1V8T190"/>
<dbReference type="InterPro" id="IPR009959">
    <property type="entry name" value="Cyclase_SnoaL-like"/>
</dbReference>
<proteinExistence type="predicted"/>
<comment type="caution">
    <text evidence="2">The sequence shown here is derived from an EMBL/GenBank/DDBJ whole genome shotgun (WGS) entry which is preliminary data.</text>
</comment>
<keyword evidence="3" id="KW-1185">Reference proteome</keyword>
<dbReference type="InterPro" id="IPR032710">
    <property type="entry name" value="NTF2-like_dom_sf"/>
</dbReference>
<evidence type="ECO:0000313" key="3">
    <source>
        <dbReference type="Proteomes" id="UP000192596"/>
    </source>
</evidence>
<dbReference type="Gene3D" id="3.10.450.50">
    <property type="match status" value="1"/>
</dbReference>
<evidence type="ECO:0008006" key="4">
    <source>
        <dbReference type="Google" id="ProtNLM"/>
    </source>
</evidence>
<reference evidence="3" key="1">
    <citation type="submission" date="2017-03" db="EMBL/GenBank/DDBJ databases">
        <title>Genomes of endolithic fungi from Antarctica.</title>
        <authorList>
            <person name="Coleine C."/>
            <person name="Masonjones S."/>
            <person name="Stajich J.E."/>
        </authorList>
    </citation>
    <scope>NUCLEOTIDE SEQUENCE [LARGE SCALE GENOMIC DNA]</scope>
    <source>
        <strain evidence="3">CCFEE 5527</strain>
    </source>
</reference>
<dbReference type="OrthoDB" id="5440at2759"/>
<accession>A0A1V8T190</accession>
<sequence length="407" mass="44422">MNNFDTPWFQNQDRSFFNTLNKSSKTHILLTAETADFAEEVTQQWKDEGFNVIYVPLEGSGSAAQYVARVKSVGEGLGVSEQYAVVAFGDAAALVLESHIKPQNPKCCALIAYYPNAIPPPMTKYPGSIRVMIHLAGSEIGVRTTHEVLGIQSSKKKTVKKRIDPGAGNGGTLKMAAKAFTYDCESGFAEHDLDEFNAVAERLAFSRSLACVKRAFRLEENLDTIRDEISDLALDADENPKPLTARLHSTAHTLFAPTLSGGAGASTITAFYQTHYFLPRGAKTQLLSRTLDASRCVDELYISLTHSCEIPWLLPNIPATNRKIEIAVVSIVCLRGGKLESEHVYWDQGSVLMQAGLIDVKAVPEGMKKKGVKRLPVVGAEGARAARRGSTREFNSMVEKKGGEGKK</sequence>
<feature type="region of interest" description="Disordered" evidence="1">
    <location>
        <begin position="383"/>
        <end position="407"/>
    </location>
</feature>
<dbReference type="PANTHER" id="PTHR38436:SF3">
    <property type="entry name" value="CARBOXYMETHYLENEBUTENOLIDASE-RELATED"/>
    <property type="match status" value="1"/>
</dbReference>
<dbReference type="PANTHER" id="PTHR38436">
    <property type="entry name" value="POLYKETIDE CYCLASE SNOAL-LIKE DOMAIN"/>
    <property type="match status" value="1"/>
</dbReference>
<dbReference type="Proteomes" id="UP000192596">
    <property type="component" value="Unassembled WGS sequence"/>
</dbReference>
<dbReference type="STRING" id="1507870.A0A1V8T190"/>
<gene>
    <name evidence="2" type="ORF">B0A48_08203</name>
</gene>
<evidence type="ECO:0000256" key="1">
    <source>
        <dbReference type="SAM" id="MobiDB-lite"/>
    </source>
</evidence>
<protein>
    <recommendedName>
        <fullName evidence="4">Dienelactone hydrolase</fullName>
    </recommendedName>
</protein>
<dbReference type="EMBL" id="NAJO01000020">
    <property type="protein sequence ID" value="OQO05183.1"/>
    <property type="molecule type" value="Genomic_DNA"/>
</dbReference>
<dbReference type="GO" id="GO:0030638">
    <property type="term" value="P:polyketide metabolic process"/>
    <property type="evidence" value="ECO:0007669"/>
    <property type="project" value="InterPro"/>
</dbReference>
<name>A0A1V8T190_9PEZI</name>
<dbReference type="InParanoid" id="A0A1V8T190"/>
<dbReference type="SUPFAM" id="SSF54427">
    <property type="entry name" value="NTF2-like"/>
    <property type="match status" value="1"/>
</dbReference>
<organism evidence="2 3">
    <name type="scientific">Cryoendolithus antarcticus</name>
    <dbReference type="NCBI Taxonomy" id="1507870"/>
    <lineage>
        <taxon>Eukaryota</taxon>
        <taxon>Fungi</taxon>
        <taxon>Dikarya</taxon>
        <taxon>Ascomycota</taxon>
        <taxon>Pezizomycotina</taxon>
        <taxon>Dothideomycetes</taxon>
        <taxon>Dothideomycetidae</taxon>
        <taxon>Cladosporiales</taxon>
        <taxon>Cladosporiaceae</taxon>
        <taxon>Cryoendolithus</taxon>
    </lineage>
</organism>